<reference evidence="2" key="1">
    <citation type="submission" date="2022-07" db="EMBL/GenBank/DDBJ databases">
        <authorList>
            <person name="Li W.-J."/>
            <person name="Deng Q.-Q."/>
        </authorList>
    </citation>
    <scope>NUCLEOTIDE SEQUENCE</scope>
    <source>
        <strain evidence="2">SYSU M60031</strain>
    </source>
</reference>
<dbReference type="AlphaFoldDB" id="A0AA41XCS6"/>
<keyword evidence="1" id="KW-0472">Membrane</keyword>
<feature type="transmembrane region" description="Helical" evidence="1">
    <location>
        <begin position="25"/>
        <end position="47"/>
    </location>
</feature>
<evidence type="ECO:0000313" key="3">
    <source>
        <dbReference type="Proteomes" id="UP001156102"/>
    </source>
</evidence>
<evidence type="ECO:0000256" key="1">
    <source>
        <dbReference type="SAM" id="Phobius"/>
    </source>
</evidence>
<evidence type="ECO:0000313" key="2">
    <source>
        <dbReference type="EMBL" id="MCP8970530.1"/>
    </source>
</evidence>
<feature type="transmembrane region" description="Helical" evidence="1">
    <location>
        <begin position="67"/>
        <end position="85"/>
    </location>
</feature>
<gene>
    <name evidence="2" type="ORF">NK662_18595</name>
</gene>
<keyword evidence="1" id="KW-0812">Transmembrane</keyword>
<name>A0AA41XCS6_9BACI</name>
<organism evidence="2 3">
    <name type="scientific">Ectobacillus ponti</name>
    <dbReference type="NCBI Taxonomy" id="2961894"/>
    <lineage>
        <taxon>Bacteria</taxon>
        <taxon>Bacillati</taxon>
        <taxon>Bacillota</taxon>
        <taxon>Bacilli</taxon>
        <taxon>Bacillales</taxon>
        <taxon>Bacillaceae</taxon>
        <taxon>Ectobacillus</taxon>
    </lineage>
</organism>
<keyword evidence="1" id="KW-1133">Transmembrane helix</keyword>
<dbReference type="Proteomes" id="UP001156102">
    <property type="component" value="Unassembled WGS sequence"/>
</dbReference>
<comment type="caution">
    <text evidence="2">The sequence shown here is derived from an EMBL/GenBank/DDBJ whole genome shotgun (WGS) entry which is preliminary data.</text>
</comment>
<dbReference type="RefSeq" id="WP_254760448.1">
    <property type="nucleotide sequence ID" value="NZ_JANCLT010000012.1"/>
</dbReference>
<dbReference type="EMBL" id="JANCLT010000012">
    <property type="protein sequence ID" value="MCP8970530.1"/>
    <property type="molecule type" value="Genomic_DNA"/>
</dbReference>
<protein>
    <submittedName>
        <fullName evidence="2">Uncharacterized protein</fullName>
    </submittedName>
</protein>
<accession>A0AA41XCS6</accession>
<keyword evidence="3" id="KW-1185">Reference proteome</keyword>
<sequence length="149" mass="16281">MNRATTEAELQAVGSLLRYLDITTAVLLLTGQITIIGVFVTPGGFRLSVGGPLTGISRLEGKQQRKWASWLIDILDVIIALLLISDQINVSGAFTSSRRFTINVTGPIFGVAKIAAASPDIQSISREFQRIVPRHYTVDQSLLQKLMKD</sequence>
<proteinExistence type="predicted"/>